<dbReference type="SUPFAM" id="SSF52540">
    <property type="entry name" value="P-loop containing nucleoside triphosphate hydrolases"/>
    <property type="match status" value="1"/>
</dbReference>
<name>A0A6J6AVA1_9ZZZZ</name>
<evidence type="ECO:0000313" key="1">
    <source>
        <dbReference type="EMBL" id="CAB4529989.1"/>
    </source>
</evidence>
<dbReference type="InterPro" id="IPR027417">
    <property type="entry name" value="P-loop_NTPase"/>
</dbReference>
<protein>
    <submittedName>
        <fullName evidence="1">Unannotated protein</fullName>
    </submittedName>
</protein>
<proteinExistence type="predicted"/>
<sequence>MQLTDALLDLCSNRLPSIIAIDGPAGAGKTTLANNLALAMSTSFRVHVVHMDDLYNGWDKALGEDLTRTLASLVQSHLAAKPLTYSRFNWASSEFDEAITHPVADILILEGVGCGQSAIRENLASLLWIDIDYNQGLARVLERDGENLEKQMQQWLVQQEQHFRVEGTQNAADFILTT</sequence>
<dbReference type="EMBL" id="CAEZSD010000010">
    <property type="protein sequence ID" value="CAB4529989.1"/>
    <property type="molecule type" value="Genomic_DNA"/>
</dbReference>
<organism evidence="1">
    <name type="scientific">freshwater metagenome</name>
    <dbReference type="NCBI Taxonomy" id="449393"/>
    <lineage>
        <taxon>unclassified sequences</taxon>
        <taxon>metagenomes</taxon>
        <taxon>ecological metagenomes</taxon>
    </lineage>
</organism>
<accession>A0A6J6AVA1</accession>
<dbReference type="AlphaFoldDB" id="A0A6J6AVA1"/>
<reference evidence="1" key="1">
    <citation type="submission" date="2020-05" db="EMBL/GenBank/DDBJ databases">
        <authorList>
            <person name="Chiriac C."/>
            <person name="Salcher M."/>
            <person name="Ghai R."/>
            <person name="Kavagutti S V."/>
        </authorList>
    </citation>
    <scope>NUCLEOTIDE SEQUENCE</scope>
</reference>
<dbReference type="Gene3D" id="3.40.50.300">
    <property type="entry name" value="P-loop containing nucleotide triphosphate hydrolases"/>
    <property type="match status" value="1"/>
</dbReference>
<gene>
    <name evidence="1" type="ORF">UFOPK1399_00164</name>
</gene>